<evidence type="ECO:0000313" key="2">
    <source>
        <dbReference type="Proteomes" id="UP000185568"/>
    </source>
</evidence>
<dbReference type="EMBL" id="MSDU01000008">
    <property type="protein sequence ID" value="OLN23330.1"/>
    <property type="molecule type" value="Genomic_DNA"/>
</dbReference>
<dbReference type="AlphaFoldDB" id="A0A1Q8Q7M2"/>
<protein>
    <recommendedName>
        <fullName evidence="3">Stage III sporulation protein AB</fullName>
    </recommendedName>
</protein>
<accession>A0A1Q8Q7M2</accession>
<dbReference type="InterPro" id="IPR014198">
    <property type="entry name" value="Spore_III_AB"/>
</dbReference>
<comment type="caution">
    <text evidence="1">The sequence shown here is derived from an EMBL/GenBank/DDBJ whole genome shotgun (WGS) entry which is preliminary data.</text>
</comment>
<dbReference type="PIRSF" id="PIRSF021435">
    <property type="entry name" value="SpoIIIAB"/>
    <property type="match status" value="1"/>
</dbReference>
<keyword evidence="2" id="KW-1185">Reference proteome</keyword>
<dbReference type="OrthoDB" id="1957909at2"/>
<organism evidence="1 2">
    <name type="scientific">Domibacillus antri</name>
    <dbReference type="NCBI Taxonomy" id="1714264"/>
    <lineage>
        <taxon>Bacteria</taxon>
        <taxon>Bacillati</taxon>
        <taxon>Bacillota</taxon>
        <taxon>Bacilli</taxon>
        <taxon>Bacillales</taxon>
        <taxon>Bacillaceae</taxon>
        <taxon>Domibacillus</taxon>
    </lineage>
</organism>
<gene>
    <name evidence="1" type="ORF">BTO30_05015</name>
</gene>
<dbReference type="RefSeq" id="WP_075397623.1">
    <property type="nucleotide sequence ID" value="NZ_MSDU01000008.1"/>
</dbReference>
<reference evidence="1 2" key="1">
    <citation type="submission" date="2016-12" db="EMBL/GenBank/DDBJ databases">
        <title>Domibacillus antri genome sequencing.</title>
        <authorList>
            <person name="Verma A."/>
            <person name="Krishnamurthi S."/>
        </authorList>
    </citation>
    <scope>NUCLEOTIDE SEQUENCE [LARGE SCALE GENOMIC DNA]</scope>
    <source>
        <strain evidence="1 2">XD80</strain>
    </source>
</reference>
<evidence type="ECO:0000313" key="1">
    <source>
        <dbReference type="EMBL" id="OLN23330.1"/>
    </source>
</evidence>
<dbReference type="STRING" id="1714264.BTO30_05015"/>
<dbReference type="Proteomes" id="UP000185568">
    <property type="component" value="Unassembled WGS sequence"/>
</dbReference>
<name>A0A1Q8Q7M2_9BACI</name>
<proteinExistence type="predicted"/>
<dbReference type="Pfam" id="PF09548">
    <property type="entry name" value="Spore_III_AB"/>
    <property type="match status" value="1"/>
</dbReference>
<sequence length="172" mass="19393">MAMKWAGAFFIILASFLIGWRKSKTYSDRVKHIRQFESALLTMETAIVFGADSIETTARFIAGTSEKPASLFFHDFAEKLPSSETSADYIWTSTLQQHKNRFAFKPGDIRLLEQAGHMLGACTQEAEERRLKHVTAQLERRREEALTEEQRLAGVVRAVSVLSGLLTAILLM</sequence>
<evidence type="ECO:0008006" key="3">
    <source>
        <dbReference type="Google" id="ProtNLM"/>
    </source>
</evidence>